<dbReference type="HOGENOM" id="CLU_2378850_0_0_1"/>
<organism evidence="1 2">
    <name type="scientific">Brassica oleracea var. oleracea</name>
    <dbReference type="NCBI Taxonomy" id="109376"/>
    <lineage>
        <taxon>Eukaryota</taxon>
        <taxon>Viridiplantae</taxon>
        <taxon>Streptophyta</taxon>
        <taxon>Embryophyta</taxon>
        <taxon>Tracheophyta</taxon>
        <taxon>Spermatophyta</taxon>
        <taxon>Magnoliopsida</taxon>
        <taxon>eudicotyledons</taxon>
        <taxon>Gunneridae</taxon>
        <taxon>Pentapetalae</taxon>
        <taxon>rosids</taxon>
        <taxon>malvids</taxon>
        <taxon>Brassicales</taxon>
        <taxon>Brassicaceae</taxon>
        <taxon>Brassiceae</taxon>
        <taxon>Brassica</taxon>
    </lineage>
</organism>
<dbReference type="Proteomes" id="UP000032141">
    <property type="component" value="Chromosome C4"/>
</dbReference>
<keyword evidence="2" id="KW-1185">Reference proteome</keyword>
<evidence type="ECO:0000313" key="2">
    <source>
        <dbReference type="Proteomes" id="UP000032141"/>
    </source>
</evidence>
<reference evidence="1" key="2">
    <citation type="submission" date="2015-03" db="UniProtKB">
        <authorList>
            <consortium name="EnsemblPlants"/>
        </authorList>
    </citation>
    <scope>IDENTIFICATION</scope>
</reference>
<proteinExistence type="predicted"/>
<evidence type="ECO:0000313" key="1">
    <source>
        <dbReference type="EnsemblPlants" id="Bo4g165000.1"/>
    </source>
</evidence>
<dbReference type="Gramene" id="Bo4g165000.1">
    <property type="protein sequence ID" value="Bo4g165000.1"/>
    <property type="gene ID" value="Bo4g165000"/>
</dbReference>
<reference evidence="1 2" key="1">
    <citation type="journal article" date="2014" name="Genome Biol.">
        <title>Transcriptome and methylome profiling reveals relics of genome dominance in the mesopolyploid Brassica oleracea.</title>
        <authorList>
            <person name="Parkin I.A."/>
            <person name="Koh C."/>
            <person name="Tang H."/>
            <person name="Robinson S.J."/>
            <person name="Kagale S."/>
            <person name="Clarke W.E."/>
            <person name="Town C.D."/>
            <person name="Nixon J."/>
            <person name="Krishnakumar V."/>
            <person name="Bidwell S.L."/>
            <person name="Denoeud F."/>
            <person name="Belcram H."/>
            <person name="Links M.G."/>
            <person name="Just J."/>
            <person name="Clarke C."/>
            <person name="Bender T."/>
            <person name="Huebert T."/>
            <person name="Mason A.S."/>
            <person name="Pires J.C."/>
            <person name="Barker G."/>
            <person name="Moore J."/>
            <person name="Walley P.G."/>
            <person name="Manoli S."/>
            <person name="Batley J."/>
            <person name="Edwards D."/>
            <person name="Nelson M.N."/>
            <person name="Wang X."/>
            <person name="Paterson A.H."/>
            <person name="King G."/>
            <person name="Bancroft I."/>
            <person name="Chalhoub B."/>
            <person name="Sharpe A.G."/>
        </authorList>
    </citation>
    <scope>NUCLEOTIDE SEQUENCE</scope>
    <source>
        <strain evidence="1 2">cv. TO1000</strain>
    </source>
</reference>
<sequence>DTCWTFSVSFSLSRRIDSVCRVHQIAVAATLISVVGSIRYNPGRIAPSDLMFLRSSFFPPVSLKNKLFGSSELFTDSESPFSFIKKRREFCWCDG</sequence>
<dbReference type="EnsemblPlants" id="Bo4g165000.1">
    <property type="protein sequence ID" value="Bo4g165000.1"/>
    <property type="gene ID" value="Bo4g165000"/>
</dbReference>
<protein>
    <submittedName>
        <fullName evidence="1">Uncharacterized protein</fullName>
    </submittedName>
</protein>
<name>A0A0D3C2H0_BRAOL</name>
<accession>A0A0D3C2H0</accession>
<dbReference type="AlphaFoldDB" id="A0A0D3C2H0"/>